<protein>
    <submittedName>
        <fullName evidence="2">Uncharacterized protein</fullName>
    </submittedName>
</protein>
<dbReference type="AlphaFoldDB" id="A0A2Z6P9C5"/>
<gene>
    <name evidence="2" type="ORF">TSUD_83270</name>
</gene>
<dbReference type="Proteomes" id="UP000242715">
    <property type="component" value="Unassembled WGS sequence"/>
</dbReference>
<dbReference type="OrthoDB" id="1932225at2759"/>
<organism evidence="2 3">
    <name type="scientific">Trifolium subterraneum</name>
    <name type="common">Subterranean clover</name>
    <dbReference type="NCBI Taxonomy" id="3900"/>
    <lineage>
        <taxon>Eukaryota</taxon>
        <taxon>Viridiplantae</taxon>
        <taxon>Streptophyta</taxon>
        <taxon>Embryophyta</taxon>
        <taxon>Tracheophyta</taxon>
        <taxon>Spermatophyta</taxon>
        <taxon>Magnoliopsida</taxon>
        <taxon>eudicotyledons</taxon>
        <taxon>Gunneridae</taxon>
        <taxon>Pentapetalae</taxon>
        <taxon>rosids</taxon>
        <taxon>fabids</taxon>
        <taxon>Fabales</taxon>
        <taxon>Fabaceae</taxon>
        <taxon>Papilionoideae</taxon>
        <taxon>50 kb inversion clade</taxon>
        <taxon>NPAAA clade</taxon>
        <taxon>Hologalegina</taxon>
        <taxon>IRL clade</taxon>
        <taxon>Trifolieae</taxon>
        <taxon>Trifolium</taxon>
    </lineage>
</organism>
<evidence type="ECO:0000313" key="2">
    <source>
        <dbReference type="EMBL" id="GAU40649.1"/>
    </source>
</evidence>
<keyword evidence="3" id="KW-1185">Reference proteome</keyword>
<evidence type="ECO:0000313" key="3">
    <source>
        <dbReference type="Proteomes" id="UP000242715"/>
    </source>
</evidence>
<feature type="region of interest" description="Disordered" evidence="1">
    <location>
        <begin position="55"/>
        <end position="98"/>
    </location>
</feature>
<dbReference type="EMBL" id="DF973819">
    <property type="protein sequence ID" value="GAU40649.1"/>
    <property type="molecule type" value="Genomic_DNA"/>
</dbReference>
<accession>A0A2Z6P9C5</accession>
<feature type="non-terminal residue" evidence="2">
    <location>
        <position position="153"/>
    </location>
</feature>
<reference evidence="3" key="1">
    <citation type="journal article" date="2017" name="Front. Plant Sci.">
        <title>Climate Clever Clovers: New Paradigm to Reduce the Environmental Footprint of Ruminants by Breeding Low Methanogenic Forages Utilizing Haplotype Variation.</title>
        <authorList>
            <person name="Kaur P."/>
            <person name="Appels R."/>
            <person name="Bayer P.E."/>
            <person name="Keeble-Gagnere G."/>
            <person name="Wang J."/>
            <person name="Hirakawa H."/>
            <person name="Shirasawa K."/>
            <person name="Vercoe P."/>
            <person name="Stefanova K."/>
            <person name="Durmic Z."/>
            <person name="Nichols P."/>
            <person name="Revell C."/>
            <person name="Isobe S.N."/>
            <person name="Edwards D."/>
            <person name="Erskine W."/>
        </authorList>
    </citation>
    <scope>NUCLEOTIDE SEQUENCE [LARGE SCALE GENOMIC DNA]</scope>
    <source>
        <strain evidence="3">cv. Daliak</strain>
    </source>
</reference>
<name>A0A2Z6P9C5_TRISU</name>
<evidence type="ECO:0000256" key="1">
    <source>
        <dbReference type="SAM" id="MobiDB-lite"/>
    </source>
</evidence>
<proteinExistence type="predicted"/>
<sequence>MSSHSKFFSSLKQVEKRIKLENTTTKTTESDQVQESNFVSTLGSPLFLQTSCSQTCQTQESSEPPQEFLSISQGFSLTHQDPSSQITPLDDPTNEAQEDVDEIERLMMLLGMTDEKRGGVDFEDDDNDCDSCHCEGGFYSKIVGVEGPKCKKE</sequence>
<feature type="compositionally biased region" description="Polar residues" evidence="1">
    <location>
        <begin position="69"/>
        <end position="87"/>
    </location>
</feature>